<comment type="caution">
    <text evidence="1">The sequence shown here is derived from an EMBL/GenBank/DDBJ whole genome shotgun (WGS) entry which is preliminary data.</text>
</comment>
<dbReference type="EMBL" id="JAMKPW020000004">
    <property type="protein sequence ID" value="KAK8219342.1"/>
    <property type="molecule type" value="Genomic_DNA"/>
</dbReference>
<accession>A0ACC3SMF6</accession>
<evidence type="ECO:0000313" key="2">
    <source>
        <dbReference type="Proteomes" id="UP001320706"/>
    </source>
</evidence>
<dbReference type="Proteomes" id="UP001320706">
    <property type="component" value="Unassembled WGS sequence"/>
</dbReference>
<gene>
    <name evidence="1" type="ORF">M8818_001076</name>
</gene>
<name>A0ACC3SMF6_9PEZI</name>
<keyword evidence="2" id="KW-1185">Reference proteome</keyword>
<protein>
    <submittedName>
        <fullName evidence="1">Uncharacterized protein</fullName>
    </submittedName>
</protein>
<organism evidence="1 2">
    <name type="scientific">Zalaria obscura</name>
    <dbReference type="NCBI Taxonomy" id="2024903"/>
    <lineage>
        <taxon>Eukaryota</taxon>
        <taxon>Fungi</taxon>
        <taxon>Dikarya</taxon>
        <taxon>Ascomycota</taxon>
        <taxon>Pezizomycotina</taxon>
        <taxon>Dothideomycetes</taxon>
        <taxon>Dothideomycetidae</taxon>
        <taxon>Dothideales</taxon>
        <taxon>Zalariaceae</taxon>
        <taxon>Zalaria</taxon>
    </lineage>
</organism>
<evidence type="ECO:0000313" key="1">
    <source>
        <dbReference type="EMBL" id="KAK8219342.1"/>
    </source>
</evidence>
<sequence>MTTTFSVTQLRFLVGPYAVVCMLAWPHQSHISSMTTTFPATNSSPPSMPPKSDLMRTRTSGTATFARASAVSTGSKGREPA</sequence>
<reference evidence="1" key="1">
    <citation type="submission" date="2024-02" db="EMBL/GenBank/DDBJ databases">
        <title>Metagenome Assembled Genome of Zalaria obscura JY119.</title>
        <authorList>
            <person name="Vighnesh L."/>
            <person name="Jagadeeshwari U."/>
            <person name="Venkata Ramana C."/>
            <person name="Sasikala C."/>
        </authorList>
    </citation>
    <scope>NUCLEOTIDE SEQUENCE</scope>
    <source>
        <strain evidence="1">JY119</strain>
    </source>
</reference>
<proteinExistence type="predicted"/>